<feature type="signal peptide" evidence="1">
    <location>
        <begin position="1"/>
        <end position="34"/>
    </location>
</feature>
<accession>A0A4R6SY46</accession>
<gene>
    <name evidence="3" type="ORF">ATK78_0444</name>
</gene>
<sequence>MYLLKANKIRCAFLASAAVIIQVLCLLQSTYAQQADSIRSRVILIGDAGEMDMQQDGVIGHAARQVLTGKTTVFYLGDNIYPRGMGLPGSKEEQETKDIIKSQYTPFRKLAAPVYFIPGNHDWDKSGPLGLAKIQRQDSFLKEQGDSLLSMIPANGCPGPVEIQLSKDLVVIAFDSEWWVYPYAKETAAGTCDCNTKEETIEKFKILLEKNKHKMIVLASHHPFQSYGSHGGYFSLKDHIFPLTALNKNLYVPLPVLGSLYPLLRTTFVNPEDKAHPLYTGMINRIDSVFAGFPNLIHVAGHDHGLQFIKNDQVQVVSGSGAKHSYVRKGKHALYASTLPGYVIIDQLKNNYVRFTYYAQTDGKFEQVFTFVKEFIPGF</sequence>
<organism evidence="3 4">
    <name type="scientific">Pedobacter metabolipauper</name>
    <dbReference type="NCBI Taxonomy" id="425513"/>
    <lineage>
        <taxon>Bacteria</taxon>
        <taxon>Pseudomonadati</taxon>
        <taxon>Bacteroidota</taxon>
        <taxon>Sphingobacteriia</taxon>
        <taxon>Sphingobacteriales</taxon>
        <taxon>Sphingobacteriaceae</taxon>
        <taxon>Pedobacter</taxon>
    </lineage>
</organism>
<dbReference type="EMBL" id="SNYC01000003">
    <property type="protein sequence ID" value="TDQ11326.1"/>
    <property type="molecule type" value="Genomic_DNA"/>
</dbReference>
<comment type="caution">
    <text evidence="3">The sequence shown here is derived from an EMBL/GenBank/DDBJ whole genome shotgun (WGS) entry which is preliminary data.</text>
</comment>
<dbReference type="InterPro" id="IPR029052">
    <property type="entry name" value="Metallo-depent_PP-like"/>
</dbReference>
<dbReference type="Pfam" id="PF00149">
    <property type="entry name" value="Metallophos"/>
    <property type="match status" value="1"/>
</dbReference>
<keyword evidence="4" id="KW-1185">Reference proteome</keyword>
<dbReference type="Gene3D" id="3.60.21.10">
    <property type="match status" value="1"/>
</dbReference>
<evidence type="ECO:0000259" key="2">
    <source>
        <dbReference type="Pfam" id="PF00149"/>
    </source>
</evidence>
<dbReference type="GO" id="GO:0016787">
    <property type="term" value="F:hydrolase activity"/>
    <property type="evidence" value="ECO:0007669"/>
    <property type="project" value="InterPro"/>
</dbReference>
<evidence type="ECO:0000313" key="4">
    <source>
        <dbReference type="Proteomes" id="UP000295620"/>
    </source>
</evidence>
<evidence type="ECO:0000313" key="3">
    <source>
        <dbReference type="EMBL" id="TDQ11326.1"/>
    </source>
</evidence>
<reference evidence="3 4" key="1">
    <citation type="submission" date="2019-03" db="EMBL/GenBank/DDBJ databases">
        <title>Genomic Encyclopedia of Archaeal and Bacterial Type Strains, Phase II (KMG-II): from individual species to whole genera.</title>
        <authorList>
            <person name="Goeker M."/>
        </authorList>
    </citation>
    <scope>NUCLEOTIDE SEQUENCE [LARGE SCALE GENOMIC DNA]</scope>
    <source>
        <strain evidence="3 4">DSM 19035</strain>
    </source>
</reference>
<dbReference type="InterPro" id="IPR004843">
    <property type="entry name" value="Calcineurin-like_PHP"/>
</dbReference>
<feature type="chain" id="PRO_5020600554" evidence="1">
    <location>
        <begin position="35"/>
        <end position="379"/>
    </location>
</feature>
<protein>
    <submittedName>
        <fullName evidence="3">Calcineurin-like phosphoesterase family protein</fullName>
    </submittedName>
</protein>
<dbReference type="AlphaFoldDB" id="A0A4R6SY46"/>
<dbReference type="Proteomes" id="UP000295620">
    <property type="component" value="Unassembled WGS sequence"/>
</dbReference>
<feature type="domain" description="Calcineurin-like phosphoesterase" evidence="2">
    <location>
        <begin position="41"/>
        <end position="237"/>
    </location>
</feature>
<proteinExistence type="predicted"/>
<keyword evidence="1" id="KW-0732">Signal</keyword>
<dbReference type="SUPFAM" id="SSF56300">
    <property type="entry name" value="Metallo-dependent phosphatases"/>
    <property type="match status" value="1"/>
</dbReference>
<name>A0A4R6SY46_9SPHI</name>
<dbReference type="OrthoDB" id="9809781at2"/>
<dbReference type="RefSeq" id="WP_133574407.1">
    <property type="nucleotide sequence ID" value="NZ_SNYC01000003.1"/>
</dbReference>
<evidence type="ECO:0000256" key="1">
    <source>
        <dbReference type="SAM" id="SignalP"/>
    </source>
</evidence>